<reference evidence="3" key="1">
    <citation type="submission" date="2016-10" db="EMBL/GenBank/DDBJ databases">
        <authorList>
            <person name="Varghese N."/>
            <person name="Submissions S."/>
        </authorList>
    </citation>
    <scope>NUCLEOTIDE SEQUENCE [LARGE SCALE GENOMIC DNA]</scope>
    <source>
        <strain evidence="3">DSM 45422</strain>
    </source>
</reference>
<feature type="compositionally biased region" description="Basic and acidic residues" evidence="1">
    <location>
        <begin position="197"/>
        <end position="209"/>
    </location>
</feature>
<gene>
    <name evidence="2" type="ORF">SAMN05660209_04890</name>
</gene>
<evidence type="ECO:0000256" key="1">
    <source>
        <dbReference type="SAM" id="MobiDB-lite"/>
    </source>
</evidence>
<evidence type="ECO:0000313" key="2">
    <source>
        <dbReference type="EMBL" id="SDZ16318.1"/>
    </source>
</evidence>
<dbReference type="Proteomes" id="UP000198921">
    <property type="component" value="Unassembled WGS sequence"/>
</dbReference>
<sequence length="315" mass="35219">MRRWSGSGGLRGGDVRRRVARRPVGVRRLLTSTARRRWTLVRRCGVLASRSVRQLGRRVGLCLGIGRSPVWFGIEIRLVRAGESRDRRPRLVRVRTRRLIVGALFTGRLAGAVLVRGGVLVGPRWACALVAPVTLVGFIGRRVTLVCLGIRRCWPGGPELRVSADVRDLWIAEAVRHTRHIVGRAVDRPGRVRPCHVGHERQQQERTRGQEQAPQPPGAAGQVLRQLGTRAQRATTSQFAGRPPQRHGRSLARNPQRSGVSLTRHSQQLQTDNFRKGRVRATLECSREDRLGRVVTARDPPGIQMHIGRCRGRAE</sequence>
<accession>A0A1H3QTI7</accession>
<dbReference type="EMBL" id="FNOT01000025">
    <property type="protein sequence ID" value="SDZ16318.1"/>
    <property type="molecule type" value="Genomic_DNA"/>
</dbReference>
<dbReference type="AlphaFoldDB" id="A0A1H3QTI7"/>
<protein>
    <submittedName>
        <fullName evidence="2">Uncharacterized protein</fullName>
    </submittedName>
</protein>
<proteinExistence type="predicted"/>
<keyword evidence="3" id="KW-1185">Reference proteome</keyword>
<name>A0A1H3QTI7_9ACTN</name>
<organism evidence="2 3">
    <name type="scientific">Geodermatophilus africanus</name>
    <dbReference type="NCBI Taxonomy" id="1137993"/>
    <lineage>
        <taxon>Bacteria</taxon>
        <taxon>Bacillati</taxon>
        <taxon>Actinomycetota</taxon>
        <taxon>Actinomycetes</taxon>
        <taxon>Geodermatophilales</taxon>
        <taxon>Geodermatophilaceae</taxon>
        <taxon>Geodermatophilus</taxon>
    </lineage>
</organism>
<feature type="region of interest" description="Disordered" evidence="1">
    <location>
        <begin position="190"/>
        <end position="273"/>
    </location>
</feature>
<feature type="compositionally biased region" description="Polar residues" evidence="1">
    <location>
        <begin position="253"/>
        <end position="272"/>
    </location>
</feature>
<evidence type="ECO:0000313" key="3">
    <source>
        <dbReference type="Proteomes" id="UP000198921"/>
    </source>
</evidence>